<evidence type="ECO:0000256" key="5">
    <source>
        <dbReference type="ARBA" id="ARBA00010617"/>
    </source>
</evidence>
<dbReference type="AlphaFoldDB" id="A0AAW2EB68"/>
<comment type="similarity">
    <text evidence="5 12">Belongs to the cytochrome P450 family.</text>
</comment>
<evidence type="ECO:0000256" key="9">
    <source>
        <dbReference type="ARBA" id="ARBA00023004"/>
    </source>
</evidence>
<evidence type="ECO:0000256" key="3">
    <source>
        <dbReference type="ARBA" id="ARBA00004174"/>
    </source>
</evidence>
<protein>
    <submittedName>
        <fullName evidence="13">Uncharacterized protein</fullName>
    </submittedName>
</protein>
<dbReference type="PROSITE" id="PS00086">
    <property type="entry name" value="CYTOCHROME_P450"/>
    <property type="match status" value="1"/>
</dbReference>
<feature type="binding site" description="axial binding residue" evidence="11">
    <location>
        <position position="505"/>
    </location>
    <ligand>
        <name>heme</name>
        <dbReference type="ChEBI" id="CHEBI:30413"/>
    </ligand>
    <ligandPart>
        <name>Fe</name>
        <dbReference type="ChEBI" id="CHEBI:18248"/>
    </ligandPart>
</feature>
<dbReference type="PANTHER" id="PTHR24279">
    <property type="entry name" value="CYTOCHROME P450"/>
    <property type="match status" value="1"/>
</dbReference>
<dbReference type="FunFam" id="1.10.630.10:FF:000006">
    <property type="entry name" value="Cytochrome P450 302a1, mitochondrial"/>
    <property type="match status" value="1"/>
</dbReference>
<dbReference type="SUPFAM" id="SSF48264">
    <property type="entry name" value="Cytochrome P450"/>
    <property type="match status" value="1"/>
</dbReference>
<evidence type="ECO:0000256" key="12">
    <source>
        <dbReference type="RuleBase" id="RU000461"/>
    </source>
</evidence>
<evidence type="ECO:0000256" key="11">
    <source>
        <dbReference type="PIRSR" id="PIRSR602403-1"/>
    </source>
</evidence>
<accession>A0AAW2EB68</accession>
<dbReference type="CDD" id="cd11054">
    <property type="entry name" value="CYP24A1-like"/>
    <property type="match status" value="1"/>
</dbReference>
<dbReference type="PRINTS" id="PR00465">
    <property type="entry name" value="EP450IV"/>
</dbReference>
<dbReference type="GO" id="GO:0016705">
    <property type="term" value="F:oxidoreductase activity, acting on paired donors, with incorporation or reduction of molecular oxygen"/>
    <property type="evidence" value="ECO:0007669"/>
    <property type="project" value="InterPro"/>
</dbReference>
<dbReference type="PANTHER" id="PTHR24279:SF120">
    <property type="entry name" value="CYTOCHROME P450"/>
    <property type="match status" value="1"/>
</dbReference>
<dbReference type="EMBL" id="JADYXP020000025">
    <property type="protein sequence ID" value="KAL0100911.1"/>
    <property type="molecule type" value="Genomic_DNA"/>
</dbReference>
<dbReference type="Pfam" id="PF00067">
    <property type="entry name" value="p450"/>
    <property type="match status" value="1"/>
</dbReference>
<keyword evidence="7 11" id="KW-0479">Metal-binding</keyword>
<evidence type="ECO:0000256" key="10">
    <source>
        <dbReference type="ARBA" id="ARBA00023033"/>
    </source>
</evidence>
<dbReference type="Gene3D" id="1.10.630.10">
    <property type="entry name" value="Cytochrome P450"/>
    <property type="match status" value="1"/>
</dbReference>
<keyword evidence="14" id="KW-1185">Reference proteome</keyword>
<comment type="subcellular location">
    <subcellularLocation>
        <location evidence="4">Endoplasmic reticulum membrane</location>
        <topology evidence="4">Peripheral membrane protein</topology>
    </subcellularLocation>
    <subcellularLocation>
        <location evidence="3">Microsome membrane</location>
        <topology evidence="3">Peripheral membrane protein</topology>
    </subcellularLocation>
</comment>
<evidence type="ECO:0000256" key="7">
    <source>
        <dbReference type="ARBA" id="ARBA00022723"/>
    </source>
</evidence>
<keyword evidence="6 11" id="KW-0349">Heme</keyword>
<comment type="caution">
    <text evidence="13">The sequence shown here is derived from an EMBL/GenBank/DDBJ whole genome shotgun (WGS) entry which is preliminary data.</text>
</comment>
<dbReference type="Proteomes" id="UP001430953">
    <property type="component" value="Unassembled WGS sequence"/>
</dbReference>
<dbReference type="GO" id="GO:0005789">
    <property type="term" value="C:endoplasmic reticulum membrane"/>
    <property type="evidence" value="ECO:0007669"/>
    <property type="project" value="UniProtKB-SubCell"/>
</dbReference>
<evidence type="ECO:0000313" key="13">
    <source>
        <dbReference type="EMBL" id="KAL0100911.1"/>
    </source>
</evidence>
<dbReference type="GO" id="GO:0004497">
    <property type="term" value="F:monooxygenase activity"/>
    <property type="evidence" value="ECO:0007669"/>
    <property type="project" value="UniProtKB-KW"/>
</dbReference>
<evidence type="ECO:0000256" key="6">
    <source>
        <dbReference type="ARBA" id="ARBA00022617"/>
    </source>
</evidence>
<dbReference type="GO" id="GO:0005506">
    <property type="term" value="F:iron ion binding"/>
    <property type="evidence" value="ECO:0007669"/>
    <property type="project" value="InterPro"/>
</dbReference>
<dbReference type="InterPro" id="IPR050479">
    <property type="entry name" value="CYP11_CYP27_families"/>
</dbReference>
<sequence>MNFEIVKNFKIVKVEKKSSEKKRKQMRLNMTWIKLFIREISYVRSLLQKQCSARSITMEINNERVNIGNKQQYIRSPNDIPGPKALPLLGNWFRFLPYIGEYCNMNPLTLFRALHNKYGNIVKLDGLHKTQLRIFLFCPDLCKDMYRLQGNLPVRISFEPLHYYRLNREHIYNGQYGLTTSQGEAWRDFRSKVNPHMMRPETAKMHIPQMYEISSEFVDKMRGLRDSETLELPNNFMNELCKWSLELQCSIALNYRLGCLKPNLVADSEPQIMINCLNEVFDLVYRMETLPSLWQVYETRNLKKLFNVLDTISTISKKHFEEAEIKFLKTTDGTDITNRSIMEKLMHVDTQTAYTMAIDMLISFDTTCNAAGALLYFIANNMEKQKKLRKEVMSVLPDKTVPITKDVLNKTLYAKACIKESMRLFPIAIGVQRNMQSNVSIGGYMIPKGSSVVACHSLISLDPTYFLQPNEYIPERWLRDYPEFLPYKTTNPYVYMPFGYGVRTCIGRRFAELGLEILLLHIIRNFQVEWHHGPLEHMHRIINVVTTPLQFKLIDL</sequence>
<comment type="function">
    <text evidence="2">May be involved in the metabolism of insect hormones and in the breakdown of synthetic insecticides.</text>
</comment>
<evidence type="ECO:0000256" key="2">
    <source>
        <dbReference type="ARBA" id="ARBA00003690"/>
    </source>
</evidence>
<evidence type="ECO:0000256" key="1">
    <source>
        <dbReference type="ARBA" id="ARBA00001971"/>
    </source>
</evidence>
<evidence type="ECO:0000256" key="4">
    <source>
        <dbReference type="ARBA" id="ARBA00004406"/>
    </source>
</evidence>
<evidence type="ECO:0000313" key="14">
    <source>
        <dbReference type="Proteomes" id="UP001430953"/>
    </source>
</evidence>
<evidence type="ECO:0000256" key="8">
    <source>
        <dbReference type="ARBA" id="ARBA00023002"/>
    </source>
</evidence>
<dbReference type="GO" id="GO:0020037">
    <property type="term" value="F:heme binding"/>
    <property type="evidence" value="ECO:0007669"/>
    <property type="project" value="InterPro"/>
</dbReference>
<keyword evidence="9 11" id="KW-0408">Iron</keyword>
<dbReference type="InterPro" id="IPR001128">
    <property type="entry name" value="Cyt_P450"/>
</dbReference>
<reference evidence="13 14" key="1">
    <citation type="submission" date="2023-03" db="EMBL/GenBank/DDBJ databases">
        <title>High recombination rates correlate with genetic variation in Cardiocondyla obscurior ants.</title>
        <authorList>
            <person name="Errbii M."/>
        </authorList>
    </citation>
    <scope>NUCLEOTIDE SEQUENCE [LARGE SCALE GENOMIC DNA]</scope>
    <source>
        <strain evidence="13">Alpha-2009</strain>
        <tissue evidence="13">Whole body</tissue>
    </source>
</reference>
<dbReference type="InterPro" id="IPR017972">
    <property type="entry name" value="Cyt_P450_CS"/>
</dbReference>
<keyword evidence="8 12" id="KW-0560">Oxidoreductase</keyword>
<dbReference type="InterPro" id="IPR002403">
    <property type="entry name" value="Cyt_P450_E_grp-IV"/>
</dbReference>
<proteinExistence type="inferred from homology"/>
<dbReference type="PRINTS" id="PR00385">
    <property type="entry name" value="P450"/>
</dbReference>
<comment type="cofactor">
    <cofactor evidence="1 11">
        <name>heme</name>
        <dbReference type="ChEBI" id="CHEBI:30413"/>
    </cofactor>
</comment>
<dbReference type="InterPro" id="IPR036396">
    <property type="entry name" value="Cyt_P450_sf"/>
</dbReference>
<keyword evidence="10 12" id="KW-0503">Monooxygenase</keyword>
<name>A0AAW2EB68_9HYME</name>
<gene>
    <name evidence="13" type="ORF">PUN28_019351</name>
</gene>
<organism evidence="13 14">
    <name type="scientific">Cardiocondyla obscurior</name>
    <dbReference type="NCBI Taxonomy" id="286306"/>
    <lineage>
        <taxon>Eukaryota</taxon>
        <taxon>Metazoa</taxon>
        <taxon>Ecdysozoa</taxon>
        <taxon>Arthropoda</taxon>
        <taxon>Hexapoda</taxon>
        <taxon>Insecta</taxon>
        <taxon>Pterygota</taxon>
        <taxon>Neoptera</taxon>
        <taxon>Endopterygota</taxon>
        <taxon>Hymenoptera</taxon>
        <taxon>Apocrita</taxon>
        <taxon>Aculeata</taxon>
        <taxon>Formicoidea</taxon>
        <taxon>Formicidae</taxon>
        <taxon>Myrmicinae</taxon>
        <taxon>Cardiocondyla</taxon>
    </lineage>
</organism>